<feature type="region of interest" description="Disordered" evidence="1">
    <location>
        <begin position="274"/>
        <end position="395"/>
    </location>
</feature>
<protein>
    <submittedName>
        <fullName evidence="2">Uncharacterized protein</fullName>
    </submittedName>
</protein>
<feature type="compositionally biased region" description="Basic and acidic residues" evidence="1">
    <location>
        <begin position="320"/>
        <end position="346"/>
    </location>
</feature>
<dbReference type="AlphaFoldDB" id="A0AAD6U6N7"/>
<accession>A0AAD6U6N7</accession>
<dbReference type="EMBL" id="JARJCN010000031">
    <property type="protein sequence ID" value="KAJ7086392.1"/>
    <property type="molecule type" value="Genomic_DNA"/>
</dbReference>
<evidence type="ECO:0000313" key="2">
    <source>
        <dbReference type="EMBL" id="KAJ7086392.1"/>
    </source>
</evidence>
<proteinExistence type="predicted"/>
<feature type="region of interest" description="Disordered" evidence="1">
    <location>
        <begin position="209"/>
        <end position="242"/>
    </location>
</feature>
<name>A0AAD6U6N7_9AGAR</name>
<sequence>MEVRGHTVPSPAVTSTLARNPPQIKLLHAIDTPVPAPTEELFAHLRRADPIIPPCTVHFQPTPIAHGFRAAPESAGRYARASGVDGLPRRNQGHGAACRPLHGGGAHPVVEPRGAIAGGRILSPRAWARVGPVRLGAFALMRKRVLPPTQLGCVYVAEERTVETGCGDPDPPVPSRRARTHPAASSTHPPGALRLAQPTPLNAAVRRAAPPSAGTQVAGSRYPRSRGSATYRDQRRVAPATPLVRPTLRVYTSPAAPAPLNAGNLPLRALDRHPEQSACMRNSSVPATRRRPTRIGLRLDSREQKRCGQSARYSGGLPTDESRVPRDAPLRHSVRARESLPSDATRRPSRFPQTEALRRSQRGIRRGGATHRSKSPATPLVQTRPPPSDSDSASA</sequence>
<evidence type="ECO:0000313" key="3">
    <source>
        <dbReference type="Proteomes" id="UP001222325"/>
    </source>
</evidence>
<feature type="compositionally biased region" description="Basic residues" evidence="1">
    <location>
        <begin position="359"/>
        <end position="374"/>
    </location>
</feature>
<gene>
    <name evidence="2" type="ORF">B0H15DRAFT_950494</name>
</gene>
<dbReference type="Proteomes" id="UP001222325">
    <property type="component" value="Unassembled WGS sequence"/>
</dbReference>
<organism evidence="2 3">
    <name type="scientific">Mycena belliarum</name>
    <dbReference type="NCBI Taxonomy" id="1033014"/>
    <lineage>
        <taxon>Eukaryota</taxon>
        <taxon>Fungi</taxon>
        <taxon>Dikarya</taxon>
        <taxon>Basidiomycota</taxon>
        <taxon>Agaricomycotina</taxon>
        <taxon>Agaricomycetes</taxon>
        <taxon>Agaricomycetidae</taxon>
        <taxon>Agaricales</taxon>
        <taxon>Marasmiineae</taxon>
        <taxon>Mycenaceae</taxon>
        <taxon>Mycena</taxon>
    </lineage>
</organism>
<keyword evidence="3" id="KW-1185">Reference proteome</keyword>
<comment type="caution">
    <text evidence="2">The sequence shown here is derived from an EMBL/GenBank/DDBJ whole genome shotgun (WGS) entry which is preliminary data.</text>
</comment>
<feature type="region of interest" description="Disordered" evidence="1">
    <location>
        <begin position="163"/>
        <end position="193"/>
    </location>
</feature>
<feature type="compositionally biased region" description="Basic and acidic residues" evidence="1">
    <location>
        <begin position="297"/>
        <end position="306"/>
    </location>
</feature>
<reference evidence="2" key="1">
    <citation type="submission" date="2023-03" db="EMBL/GenBank/DDBJ databases">
        <title>Massive genome expansion in bonnet fungi (Mycena s.s.) driven by repeated elements and novel gene families across ecological guilds.</title>
        <authorList>
            <consortium name="Lawrence Berkeley National Laboratory"/>
            <person name="Harder C.B."/>
            <person name="Miyauchi S."/>
            <person name="Viragh M."/>
            <person name="Kuo A."/>
            <person name="Thoen E."/>
            <person name="Andreopoulos B."/>
            <person name="Lu D."/>
            <person name="Skrede I."/>
            <person name="Drula E."/>
            <person name="Henrissat B."/>
            <person name="Morin E."/>
            <person name="Kohler A."/>
            <person name="Barry K."/>
            <person name="LaButti K."/>
            <person name="Morin E."/>
            <person name="Salamov A."/>
            <person name="Lipzen A."/>
            <person name="Mereny Z."/>
            <person name="Hegedus B."/>
            <person name="Baldrian P."/>
            <person name="Stursova M."/>
            <person name="Weitz H."/>
            <person name="Taylor A."/>
            <person name="Grigoriev I.V."/>
            <person name="Nagy L.G."/>
            <person name="Martin F."/>
            <person name="Kauserud H."/>
        </authorList>
    </citation>
    <scope>NUCLEOTIDE SEQUENCE</scope>
    <source>
        <strain evidence="2">CBHHK173m</strain>
    </source>
</reference>
<evidence type="ECO:0000256" key="1">
    <source>
        <dbReference type="SAM" id="MobiDB-lite"/>
    </source>
</evidence>